<evidence type="ECO:0000313" key="2">
    <source>
        <dbReference type="Proteomes" id="UP000308600"/>
    </source>
</evidence>
<protein>
    <submittedName>
        <fullName evidence="1">Uncharacterized protein</fullName>
    </submittedName>
</protein>
<accession>A0ACD3B406</accession>
<dbReference type="EMBL" id="ML208286">
    <property type="protein sequence ID" value="TFK72402.1"/>
    <property type="molecule type" value="Genomic_DNA"/>
</dbReference>
<evidence type="ECO:0000313" key="1">
    <source>
        <dbReference type="EMBL" id="TFK72402.1"/>
    </source>
</evidence>
<gene>
    <name evidence="1" type="ORF">BDN72DRAFT_816220</name>
</gene>
<reference evidence="1 2" key="1">
    <citation type="journal article" date="2019" name="Nat. Ecol. Evol.">
        <title>Megaphylogeny resolves global patterns of mushroom evolution.</title>
        <authorList>
            <person name="Varga T."/>
            <person name="Krizsan K."/>
            <person name="Foldi C."/>
            <person name="Dima B."/>
            <person name="Sanchez-Garcia M."/>
            <person name="Sanchez-Ramirez S."/>
            <person name="Szollosi G.J."/>
            <person name="Szarkandi J.G."/>
            <person name="Papp V."/>
            <person name="Albert L."/>
            <person name="Andreopoulos W."/>
            <person name="Angelini C."/>
            <person name="Antonin V."/>
            <person name="Barry K.W."/>
            <person name="Bougher N.L."/>
            <person name="Buchanan P."/>
            <person name="Buyck B."/>
            <person name="Bense V."/>
            <person name="Catcheside P."/>
            <person name="Chovatia M."/>
            <person name="Cooper J."/>
            <person name="Damon W."/>
            <person name="Desjardin D."/>
            <person name="Finy P."/>
            <person name="Geml J."/>
            <person name="Haridas S."/>
            <person name="Hughes K."/>
            <person name="Justo A."/>
            <person name="Karasinski D."/>
            <person name="Kautmanova I."/>
            <person name="Kiss B."/>
            <person name="Kocsube S."/>
            <person name="Kotiranta H."/>
            <person name="LaButti K.M."/>
            <person name="Lechner B.E."/>
            <person name="Liimatainen K."/>
            <person name="Lipzen A."/>
            <person name="Lukacs Z."/>
            <person name="Mihaltcheva S."/>
            <person name="Morgado L.N."/>
            <person name="Niskanen T."/>
            <person name="Noordeloos M.E."/>
            <person name="Ohm R.A."/>
            <person name="Ortiz-Santana B."/>
            <person name="Ovrebo C."/>
            <person name="Racz N."/>
            <person name="Riley R."/>
            <person name="Savchenko A."/>
            <person name="Shiryaev A."/>
            <person name="Soop K."/>
            <person name="Spirin V."/>
            <person name="Szebenyi C."/>
            <person name="Tomsovsky M."/>
            <person name="Tulloss R.E."/>
            <person name="Uehling J."/>
            <person name="Grigoriev I.V."/>
            <person name="Vagvolgyi C."/>
            <person name="Papp T."/>
            <person name="Martin F.M."/>
            <person name="Miettinen O."/>
            <person name="Hibbett D.S."/>
            <person name="Nagy L.G."/>
        </authorList>
    </citation>
    <scope>NUCLEOTIDE SEQUENCE [LARGE SCALE GENOMIC DNA]</scope>
    <source>
        <strain evidence="1 2">NL-1719</strain>
    </source>
</reference>
<name>A0ACD3B406_9AGAR</name>
<keyword evidence="2" id="KW-1185">Reference proteome</keyword>
<proteinExistence type="predicted"/>
<sequence>MPPCTRNFLHRDVSAGNILIIKCPRKPMKKKGYELTQNRRCTGMIINGDHAVEGREGSQTNELSGTIPYMSIRRLEGWHDNRPLIPYILDDMESAFWVMLLEYVCIANSKGVVTTKWPSFHQSYSESKRDVLDAKEWVSMGLESTNAKPTFYLGTFKDLLKIMWSKTWITAGPDLPDRGKVVKAFWKEVIEEANKKHPEWDSWTSFFEHVTPPPPDEMYPREDPASEPESEDSASEPESE</sequence>
<dbReference type="Proteomes" id="UP000308600">
    <property type="component" value="Unassembled WGS sequence"/>
</dbReference>
<organism evidence="1 2">
    <name type="scientific">Pluteus cervinus</name>
    <dbReference type="NCBI Taxonomy" id="181527"/>
    <lineage>
        <taxon>Eukaryota</taxon>
        <taxon>Fungi</taxon>
        <taxon>Dikarya</taxon>
        <taxon>Basidiomycota</taxon>
        <taxon>Agaricomycotina</taxon>
        <taxon>Agaricomycetes</taxon>
        <taxon>Agaricomycetidae</taxon>
        <taxon>Agaricales</taxon>
        <taxon>Pluteineae</taxon>
        <taxon>Pluteaceae</taxon>
        <taxon>Pluteus</taxon>
    </lineage>
</organism>